<evidence type="ECO:0000313" key="1">
    <source>
        <dbReference type="EMBL" id="KAG6467704.1"/>
    </source>
</evidence>
<reference evidence="1 2" key="1">
    <citation type="submission" date="2020-08" db="EMBL/GenBank/DDBJ databases">
        <title>Plant Genome Project.</title>
        <authorList>
            <person name="Zhang R.-G."/>
        </authorList>
    </citation>
    <scope>NUCLEOTIDE SEQUENCE [LARGE SCALE GENOMIC DNA]</scope>
    <source>
        <tissue evidence="1">Rhizome</tissue>
    </source>
</reference>
<evidence type="ECO:0000313" key="2">
    <source>
        <dbReference type="Proteomes" id="UP000734854"/>
    </source>
</evidence>
<keyword evidence="2" id="KW-1185">Reference proteome</keyword>
<dbReference type="AlphaFoldDB" id="A0A8J5CRA4"/>
<sequence length="546" mass="59925">MLPLTPSYPALLAFPAYAAASYAAVDTFHSSFAFHILSMNMPGKELNSDERGYSPDRVSPPKVKRKTFSRLKVPKVVLHLIKLNKAKTATEETAAGGAATDEATEARDDALALTLTTPAAEARAASAVLPIAAPGSSDVPFRSETTVPVRTKGRKKLQPLDLVIIAGAQRLVERHCASKRDLSPALEGGLIASLSPALEGGLIASLSPALEGGLLLSPVQSNMRSLGRQVPSNMRSLGLKAQFHSREKNRIEENSILVGSSIHGNHDHFLPRGFEFSTLANKSGDDFLEEKAAQCPFSLTGSVFALSPIAFSCVGSCSFSGGKEFMAIRKQQYLKCVFGLAKDKKTVHGYAPITPDRSAFGFAPVEISGVKVHSIRVKRAVLSRYIAAKCSVALQQYYAASILKDSNPSVMVELSRAGLPTIIPVHHRHLISQRNDRTVFDSIVEEPKKGHSITLVNDLIETAFNQLWKMYMPWSDNSGCLWYQGSLTPFDFEANSAKLVLVYRFLVRYLLRELVLVYRFLVRYLLRELVYRELVYRELVKGLCSL</sequence>
<keyword evidence="1" id="KW-0496">Mitochondrion</keyword>
<geneLocation type="mitochondrion" evidence="1"/>
<name>A0A8J5CRA4_ZINOF</name>
<comment type="caution">
    <text evidence="1">The sequence shown here is derived from an EMBL/GenBank/DDBJ whole genome shotgun (WGS) entry which is preliminary data.</text>
</comment>
<accession>A0A8J5CRA4</accession>
<dbReference type="Proteomes" id="UP000734854">
    <property type="component" value="Unassembled WGS sequence"/>
</dbReference>
<gene>
    <name evidence="1" type="ORF">ZIOFF_074442</name>
</gene>
<dbReference type="EMBL" id="JACMSC010000025">
    <property type="protein sequence ID" value="KAG6467704.1"/>
    <property type="molecule type" value="Genomic_DNA"/>
</dbReference>
<organism evidence="1 2">
    <name type="scientific">Zingiber officinale</name>
    <name type="common">Ginger</name>
    <name type="synonym">Amomum zingiber</name>
    <dbReference type="NCBI Taxonomy" id="94328"/>
    <lineage>
        <taxon>Eukaryota</taxon>
        <taxon>Viridiplantae</taxon>
        <taxon>Streptophyta</taxon>
        <taxon>Embryophyta</taxon>
        <taxon>Tracheophyta</taxon>
        <taxon>Spermatophyta</taxon>
        <taxon>Magnoliopsida</taxon>
        <taxon>Liliopsida</taxon>
        <taxon>Zingiberales</taxon>
        <taxon>Zingiberaceae</taxon>
        <taxon>Zingiber</taxon>
    </lineage>
</organism>
<protein>
    <submittedName>
        <fullName evidence="1">Uncharacterized protein</fullName>
    </submittedName>
</protein>
<proteinExistence type="predicted"/>